<reference evidence="8" key="1">
    <citation type="submission" date="2019-11" db="EMBL/GenBank/DDBJ databases">
        <authorList>
            <person name="Feng L."/>
        </authorList>
    </citation>
    <scope>NUCLEOTIDE SEQUENCE</scope>
    <source>
        <strain evidence="8">CParaputrificumLFYP93</strain>
    </source>
</reference>
<protein>
    <recommendedName>
        <fullName evidence="7">PhoU domain-containing protein</fullName>
    </recommendedName>
</protein>
<dbReference type="Pfam" id="PF02690">
    <property type="entry name" value="Na_Pi_cotrans"/>
    <property type="match status" value="1"/>
</dbReference>
<dbReference type="EMBL" id="CACRTV010000085">
    <property type="protein sequence ID" value="VYU63689.1"/>
    <property type="molecule type" value="Genomic_DNA"/>
</dbReference>
<dbReference type="InterPro" id="IPR026022">
    <property type="entry name" value="PhoU_dom"/>
</dbReference>
<evidence type="ECO:0000256" key="1">
    <source>
        <dbReference type="ARBA" id="ARBA00004651"/>
    </source>
</evidence>
<dbReference type="SUPFAM" id="SSF109755">
    <property type="entry name" value="PhoU-like"/>
    <property type="match status" value="1"/>
</dbReference>
<name>A0A6N3GJ82_9CLOT</name>
<feature type="transmembrane region" description="Helical" evidence="6">
    <location>
        <begin position="247"/>
        <end position="268"/>
    </location>
</feature>
<dbReference type="GO" id="GO:0044341">
    <property type="term" value="P:sodium-dependent phosphate transport"/>
    <property type="evidence" value="ECO:0007669"/>
    <property type="project" value="InterPro"/>
</dbReference>
<keyword evidence="3 6" id="KW-0812">Transmembrane</keyword>
<dbReference type="InterPro" id="IPR004633">
    <property type="entry name" value="NaPi_cotrn-rel/YqeW-like"/>
</dbReference>
<dbReference type="AlphaFoldDB" id="A0A6N3GJ82"/>
<sequence length="538" mass="58305">MESTIMIIMKLMGGLGLFIYGMKLMGDGLENAAGDGLKKILEKVTSNPIKAVLVGAIVTAVIQSSSATTVMVVGFVNAGLMNLTQATGIIMGANIGTTITAQLVSFKLDQIAPLFVFLGTIMVMFAKGKKRKDIGNIVLGFGILFTGMGIMSGAMKPLTSSPVFEQLIVTIGDNWFIGVIAGATITAILQSSSATTGILVALATAGAINIQVALPIIFGCNIGTCITAIIASIGANKTAHKAAAIHLIFNIVGTIIFLPFLGLLGVAVTKMSPDVSRQIANAHTVFNIVNTMLLLPFSKYLIVIVNKIIPGEDEEEKAGPKYIDDRLLETPVIAAGQVIKETIRMANKAKKNLELSMDAFSNQDEKLVEKVYENEKIINILEESITTYLVKLAKCEMSDREKDIVTSTFHVINDIERIGDHAENVADLASQRINRNLSYSSDAMEELYEIYNYTVNALEISIESYANRDVEKARSIRAIESRINSSQKKFRDKHIKRLYDGKCNAYAGAIFLDLITNFERIGDHSTNIAESVIENYSA</sequence>
<dbReference type="NCBIfam" id="NF037997">
    <property type="entry name" value="Na_Pi_symport"/>
    <property type="match status" value="1"/>
</dbReference>
<dbReference type="PANTHER" id="PTHR10010">
    <property type="entry name" value="SOLUTE CARRIER FAMILY 34 SODIUM PHOSPHATE , MEMBER 2-RELATED"/>
    <property type="match status" value="1"/>
</dbReference>
<feature type="transmembrane region" description="Helical" evidence="6">
    <location>
        <begin position="134"/>
        <end position="155"/>
    </location>
</feature>
<evidence type="ECO:0000256" key="6">
    <source>
        <dbReference type="SAM" id="Phobius"/>
    </source>
</evidence>
<organism evidence="8">
    <name type="scientific">Clostridium paraputrificum</name>
    <dbReference type="NCBI Taxonomy" id="29363"/>
    <lineage>
        <taxon>Bacteria</taxon>
        <taxon>Bacillati</taxon>
        <taxon>Bacillota</taxon>
        <taxon>Clostridia</taxon>
        <taxon>Eubacteriales</taxon>
        <taxon>Clostridiaceae</taxon>
        <taxon>Clostridium</taxon>
    </lineage>
</organism>
<dbReference type="Gene3D" id="1.20.58.220">
    <property type="entry name" value="Phosphate transport system protein phou homolog 2, domain 2"/>
    <property type="match status" value="1"/>
</dbReference>
<evidence type="ECO:0000313" key="8">
    <source>
        <dbReference type="EMBL" id="VYU63689.1"/>
    </source>
</evidence>
<keyword evidence="2" id="KW-1003">Cell membrane</keyword>
<dbReference type="Pfam" id="PF01895">
    <property type="entry name" value="PhoU"/>
    <property type="match status" value="2"/>
</dbReference>
<dbReference type="InterPro" id="IPR038078">
    <property type="entry name" value="PhoU-like_sf"/>
</dbReference>
<feature type="domain" description="PhoU" evidence="7">
    <location>
        <begin position="343"/>
        <end position="428"/>
    </location>
</feature>
<evidence type="ECO:0000256" key="3">
    <source>
        <dbReference type="ARBA" id="ARBA00022692"/>
    </source>
</evidence>
<dbReference type="NCBIfam" id="TIGR00704">
    <property type="entry name" value="NaPi_cotrn_rel"/>
    <property type="match status" value="1"/>
</dbReference>
<feature type="transmembrane region" description="Helical" evidence="6">
    <location>
        <begin position="51"/>
        <end position="76"/>
    </location>
</feature>
<feature type="transmembrane region" description="Helical" evidence="6">
    <location>
        <begin position="110"/>
        <end position="127"/>
    </location>
</feature>
<dbReference type="GO" id="GO:0005886">
    <property type="term" value="C:plasma membrane"/>
    <property type="evidence" value="ECO:0007669"/>
    <property type="project" value="UniProtKB-SubCell"/>
</dbReference>
<dbReference type="GO" id="GO:0005436">
    <property type="term" value="F:sodium:phosphate symporter activity"/>
    <property type="evidence" value="ECO:0007669"/>
    <property type="project" value="InterPro"/>
</dbReference>
<feature type="transmembrane region" description="Helical" evidence="6">
    <location>
        <begin position="212"/>
        <end position="235"/>
    </location>
</feature>
<proteinExistence type="predicted"/>
<gene>
    <name evidence="8" type="ORF">CPLFYP93_03092</name>
</gene>
<evidence type="ECO:0000256" key="2">
    <source>
        <dbReference type="ARBA" id="ARBA00022475"/>
    </source>
</evidence>
<evidence type="ECO:0000259" key="7">
    <source>
        <dbReference type="Pfam" id="PF01895"/>
    </source>
</evidence>
<dbReference type="InterPro" id="IPR003841">
    <property type="entry name" value="Na/Pi_transpt"/>
</dbReference>
<feature type="transmembrane region" description="Helical" evidence="6">
    <location>
        <begin position="175"/>
        <end position="200"/>
    </location>
</feature>
<comment type="subcellular location">
    <subcellularLocation>
        <location evidence="1">Cell membrane</location>
        <topology evidence="1">Multi-pass membrane protein</topology>
    </subcellularLocation>
</comment>
<feature type="transmembrane region" description="Helical" evidence="6">
    <location>
        <begin position="83"/>
        <end position="104"/>
    </location>
</feature>
<evidence type="ECO:0000256" key="5">
    <source>
        <dbReference type="ARBA" id="ARBA00023136"/>
    </source>
</evidence>
<keyword evidence="4 6" id="KW-1133">Transmembrane helix</keyword>
<evidence type="ECO:0000256" key="4">
    <source>
        <dbReference type="ARBA" id="ARBA00022989"/>
    </source>
</evidence>
<accession>A0A6N3GJ82</accession>
<dbReference type="PANTHER" id="PTHR10010:SF46">
    <property type="entry name" value="SODIUM-DEPENDENT PHOSPHATE TRANSPORT PROTEIN 2B"/>
    <property type="match status" value="1"/>
</dbReference>
<keyword evidence="5 6" id="KW-0472">Membrane</keyword>
<feature type="transmembrane region" description="Helical" evidence="6">
    <location>
        <begin position="7"/>
        <end position="25"/>
    </location>
</feature>
<feature type="domain" description="PhoU" evidence="7">
    <location>
        <begin position="449"/>
        <end position="532"/>
    </location>
</feature>